<dbReference type="SUPFAM" id="SSF46689">
    <property type="entry name" value="Homeodomain-like"/>
    <property type="match status" value="1"/>
</dbReference>
<gene>
    <name evidence="1" type="ORF">FC89_GL000865</name>
</gene>
<dbReference type="Gene3D" id="1.10.10.60">
    <property type="entry name" value="Homeodomain-like"/>
    <property type="match status" value="1"/>
</dbReference>
<dbReference type="STRING" id="1423750.FC89_GL000865"/>
<dbReference type="OrthoDB" id="2148028at2"/>
<dbReference type="Proteomes" id="UP000051451">
    <property type="component" value="Unassembled WGS sequence"/>
</dbReference>
<proteinExistence type="predicted"/>
<reference evidence="1 2" key="1">
    <citation type="journal article" date="2015" name="Genome Announc.">
        <title>Expanding the biotechnology potential of lactobacilli through comparative genomics of 213 strains and associated genera.</title>
        <authorList>
            <person name="Sun Z."/>
            <person name="Harris H.M."/>
            <person name="McCann A."/>
            <person name="Guo C."/>
            <person name="Argimon S."/>
            <person name="Zhang W."/>
            <person name="Yang X."/>
            <person name="Jeffery I.B."/>
            <person name="Cooney J.C."/>
            <person name="Kagawa T.F."/>
            <person name="Liu W."/>
            <person name="Song Y."/>
            <person name="Salvetti E."/>
            <person name="Wrobel A."/>
            <person name="Rasinkangas P."/>
            <person name="Parkhill J."/>
            <person name="Rea M.C."/>
            <person name="O'Sullivan O."/>
            <person name="Ritari J."/>
            <person name="Douillard F.P."/>
            <person name="Paul Ross R."/>
            <person name="Yang R."/>
            <person name="Briner A.E."/>
            <person name="Felis G.E."/>
            <person name="de Vos W.M."/>
            <person name="Barrangou R."/>
            <person name="Klaenhammer T.R."/>
            <person name="Caufield P.W."/>
            <person name="Cui Y."/>
            <person name="Zhang H."/>
            <person name="O'Toole P.W."/>
        </authorList>
    </citation>
    <scope>NUCLEOTIDE SEQUENCE [LARGE SCALE GENOMIC DNA]</scope>
    <source>
        <strain evidence="1 2">DSM 18630</strain>
    </source>
</reference>
<dbReference type="GO" id="GO:0003677">
    <property type="term" value="F:DNA binding"/>
    <property type="evidence" value="ECO:0007669"/>
    <property type="project" value="InterPro"/>
</dbReference>
<dbReference type="PATRIC" id="fig|1423750.3.peg.888"/>
<comment type="caution">
    <text evidence="1">The sequence shown here is derived from an EMBL/GenBank/DDBJ whole genome shotgun (WGS) entry which is preliminary data.</text>
</comment>
<protein>
    <recommendedName>
        <fullName evidence="3">Transposase</fullName>
    </recommendedName>
</protein>
<evidence type="ECO:0000313" key="2">
    <source>
        <dbReference type="Proteomes" id="UP000051451"/>
    </source>
</evidence>
<sequence>MLKRYPTEFKQNIIDLYQHKIKSAPELAKEYGVGYSTILKWVSGSQKSPVNGLTADEAKAQSKRIKRLEEENLILKKRWGCWQKIDLSIDQIKK</sequence>
<evidence type="ECO:0008006" key="3">
    <source>
        <dbReference type="Google" id="ProtNLM"/>
    </source>
</evidence>
<keyword evidence="2" id="KW-1185">Reference proteome</keyword>
<dbReference type="GO" id="GO:0006313">
    <property type="term" value="P:DNA transposition"/>
    <property type="evidence" value="ECO:0007669"/>
    <property type="project" value="InterPro"/>
</dbReference>
<dbReference type="InterPro" id="IPR002514">
    <property type="entry name" value="Transposase_8"/>
</dbReference>
<dbReference type="GO" id="GO:0004803">
    <property type="term" value="F:transposase activity"/>
    <property type="evidence" value="ECO:0007669"/>
    <property type="project" value="InterPro"/>
</dbReference>
<accession>A0A0R1VK53</accession>
<dbReference type="Pfam" id="PF01527">
    <property type="entry name" value="HTH_Tnp_1"/>
    <property type="match status" value="1"/>
</dbReference>
<organism evidence="1 2">
    <name type="scientific">Liquorilactobacillus ghanensis DSM 18630</name>
    <dbReference type="NCBI Taxonomy" id="1423750"/>
    <lineage>
        <taxon>Bacteria</taxon>
        <taxon>Bacillati</taxon>
        <taxon>Bacillota</taxon>
        <taxon>Bacilli</taxon>
        <taxon>Lactobacillales</taxon>
        <taxon>Lactobacillaceae</taxon>
        <taxon>Liquorilactobacillus</taxon>
    </lineage>
</organism>
<dbReference type="RefSeq" id="WP_057871629.1">
    <property type="nucleotide sequence ID" value="NZ_AZGB01000016.1"/>
</dbReference>
<name>A0A0R1VK53_9LACO</name>
<evidence type="ECO:0000313" key="1">
    <source>
        <dbReference type="EMBL" id="KRM06001.1"/>
    </source>
</evidence>
<dbReference type="EMBL" id="AZGB01000016">
    <property type="protein sequence ID" value="KRM06001.1"/>
    <property type="molecule type" value="Genomic_DNA"/>
</dbReference>
<dbReference type="GeneID" id="98318895"/>
<dbReference type="InterPro" id="IPR009057">
    <property type="entry name" value="Homeodomain-like_sf"/>
</dbReference>
<dbReference type="AlphaFoldDB" id="A0A0R1VK53"/>